<protein>
    <recommendedName>
        <fullName evidence="1">DUF6451 domain-containing protein</fullName>
    </recommendedName>
</protein>
<proteinExistence type="predicted"/>
<evidence type="ECO:0000313" key="3">
    <source>
        <dbReference type="Proteomes" id="UP000277204"/>
    </source>
</evidence>
<gene>
    <name evidence="2" type="ORF">SMRZ_LOCUS5474</name>
</gene>
<organism evidence="2 3">
    <name type="scientific">Schistosoma margrebowiei</name>
    <dbReference type="NCBI Taxonomy" id="48269"/>
    <lineage>
        <taxon>Eukaryota</taxon>
        <taxon>Metazoa</taxon>
        <taxon>Spiralia</taxon>
        <taxon>Lophotrochozoa</taxon>
        <taxon>Platyhelminthes</taxon>
        <taxon>Trematoda</taxon>
        <taxon>Digenea</taxon>
        <taxon>Strigeidida</taxon>
        <taxon>Schistosomatoidea</taxon>
        <taxon>Schistosomatidae</taxon>
        <taxon>Schistosoma</taxon>
    </lineage>
</organism>
<feature type="domain" description="DUF6451" evidence="1">
    <location>
        <begin position="91"/>
        <end position="121"/>
    </location>
</feature>
<accession>A0A183LNU9</accession>
<name>A0A183LNU9_9TREM</name>
<dbReference type="InterPro" id="IPR045609">
    <property type="entry name" value="DUF6451"/>
</dbReference>
<keyword evidence="3" id="KW-1185">Reference proteome</keyword>
<dbReference type="Pfam" id="PF20049">
    <property type="entry name" value="DUF6451"/>
    <property type="match status" value="1"/>
</dbReference>
<dbReference type="Proteomes" id="UP000277204">
    <property type="component" value="Unassembled WGS sequence"/>
</dbReference>
<evidence type="ECO:0000259" key="1">
    <source>
        <dbReference type="Pfam" id="PF20049"/>
    </source>
</evidence>
<dbReference type="EMBL" id="UZAI01001900">
    <property type="protein sequence ID" value="VDO66303.1"/>
    <property type="molecule type" value="Genomic_DNA"/>
</dbReference>
<sequence>MVVGGSQQGIAYGLDLVTHAYQQMQVKTIILATVSASVGIHIHKGRSNILKYNADNTNSVKFNEEAPEEVKTFFYLASVIIDEQGGSDTAAFVQLKITWNSKQLVTNIEFRIVNTNFKTVLQCGAERSRTTTTIIKNIQVFINNCLRNLLC</sequence>
<dbReference type="AlphaFoldDB" id="A0A183LNU9"/>
<reference evidence="2 3" key="1">
    <citation type="submission" date="2018-11" db="EMBL/GenBank/DDBJ databases">
        <authorList>
            <consortium name="Pathogen Informatics"/>
        </authorList>
    </citation>
    <scope>NUCLEOTIDE SEQUENCE [LARGE SCALE GENOMIC DNA]</scope>
    <source>
        <strain evidence="2 3">Zambia</strain>
    </source>
</reference>
<evidence type="ECO:0000313" key="2">
    <source>
        <dbReference type="EMBL" id="VDO66303.1"/>
    </source>
</evidence>